<dbReference type="RefSeq" id="XP_041676738.1">
    <property type="nucleotide sequence ID" value="XM_041834319.1"/>
</dbReference>
<feature type="compositionally biased region" description="Polar residues" evidence="1">
    <location>
        <begin position="1"/>
        <end position="10"/>
    </location>
</feature>
<gene>
    <name evidence="2" type="ORF">FMAN_01398</name>
</gene>
<sequence>MASSSDSNRTSTKRSKFCPCPSPFSKRSPKSSPLQPEDILRMSNIVRSIDPTQPENSPKNPNGSGSRDQSSSLPRSSMVEAPSMALDKTINKGDPAPDDDVSAKSGHAQSQDNPISSSVEAWNSNAEPPKFSVQSIPTSPVDQSKSNNPPITEDMGIQDSQSGVGRRPDTPIPEHLQHEEPFSTYLNEEDYGREEDYDQEQDYDQQQDHGKEQKHGKAQRNGKAQKHAKKQKPSHDPTASDHSSPDSIGTYSSYQWCPSRSFFRMSLADIINEIRFEEGSGVTVSLECTIGKEDMVYRRKARTEERFHVVQQRIKHLIDTLKEKTPPNKKGDPTFEIIIERLGPRRWTS</sequence>
<evidence type="ECO:0000313" key="2">
    <source>
        <dbReference type="EMBL" id="CVK84313.1"/>
    </source>
</evidence>
<dbReference type="Proteomes" id="UP000184255">
    <property type="component" value="Unassembled WGS sequence"/>
</dbReference>
<evidence type="ECO:0000313" key="3">
    <source>
        <dbReference type="Proteomes" id="UP000184255"/>
    </source>
</evidence>
<name>A0A1L7SIQ9_FUSMA</name>
<protein>
    <submittedName>
        <fullName evidence="2">Uncharacterized protein</fullName>
    </submittedName>
</protein>
<dbReference type="AlphaFoldDB" id="A0A1L7SIQ9"/>
<organism evidence="2 3">
    <name type="scientific">Fusarium mangiferae</name>
    <name type="common">Mango malformation disease fungus</name>
    <dbReference type="NCBI Taxonomy" id="192010"/>
    <lineage>
        <taxon>Eukaryota</taxon>
        <taxon>Fungi</taxon>
        <taxon>Dikarya</taxon>
        <taxon>Ascomycota</taxon>
        <taxon>Pezizomycotina</taxon>
        <taxon>Sordariomycetes</taxon>
        <taxon>Hypocreomycetidae</taxon>
        <taxon>Hypocreales</taxon>
        <taxon>Nectriaceae</taxon>
        <taxon>Fusarium</taxon>
        <taxon>Fusarium fujikuroi species complex</taxon>
    </lineage>
</organism>
<feature type="compositionally biased region" description="Low complexity" evidence="1">
    <location>
        <begin position="17"/>
        <end position="33"/>
    </location>
</feature>
<feature type="compositionally biased region" description="Basic and acidic residues" evidence="1">
    <location>
        <begin position="206"/>
        <end position="215"/>
    </location>
</feature>
<evidence type="ECO:0000256" key="1">
    <source>
        <dbReference type="SAM" id="MobiDB-lite"/>
    </source>
</evidence>
<proteinExistence type="predicted"/>
<feature type="compositionally biased region" description="Basic residues" evidence="1">
    <location>
        <begin position="216"/>
        <end position="232"/>
    </location>
</feature>
<keyword evidence="3" id="KW-1185">Reference proteome</keyword>
<feature type="region of interest" description="Disordered" evidence="1">
    <location>
        <begin position="1"/>
        <end position="248"/>
    </location>
</feature>
<accession>A0A1L7SIQ9</accession>
<feature type="compositionally biased region" description="Polar residues" evidence="1">
    <location>
        <begin position="107"/>
        <end position="150"/>
    </location>
</feature>
<dbReference type="VEuPathDB" id="FungiDB:FMAN_01398"/>
<comment type="caution">
    <text evidence="2">The sequence shown here is derived from an EMBL/GenBank/DDBJ whole genome shotgun (WGS) entry which is preliminary data.</text>
</comment>
<dbReference type="GeneID" id="65080670"/>
<feature type="compositionally biased region" description="Acidic residues" evidence="1">
    <location>
        <begin position="187"/>
        <end position="205"/>
    </location>
</feature>
<dbReference type="EMBL" id="FCQH01000001">
    <property type="protein sequence ID" value="CVK84313.1"/>
    <property type="molecule type" value="Genomic_DNA"/>
</dbReference>
<feature type="compositionally biased region" description="Low complexity" evidence="1">
    <location>
        <begin position="63"/>
        <end position="77"/>
    </location>
</feature>
<feature type="compositionally biased region" description="Polar residues" evidence="1">
    <location>
        <begin position="50"/>
        <end position="62"/>
    </location>
</feature>
<reference evidence="3" key="1">
    <citation type="journal article" date="2016" name="Genome Biol. Evol.">
        <title>Comparative 'omics' of the Fusarium fujikuroi species complex highlights differences in genetic potential and metabolite synthesis.</title>
        <authorList>
            <person name="Niehaus E.-M."/>
            <person name="Muensterkoetter M."/>
            <person name="Proctor R.H."/>
            <person name="Brown D.W."/>
            <person name="Sharon A."/>
            <person name="Idan Y."/>
            <person name="Oren-Young L."/>
            <person name="Sieber C.M."/>
            <person name="Novak O."/>
            <person name="Pencik A."/>
            <person name="Tarkowska D."/>
            <person name="Hromadova K."/>
            <person name="Freeman S."/>
            <person name="Maymon M."/>
            <person name="Elazar M."/>
            <person name="Youssef S.A."/>
            <person name="El-Shabrawy E.S.M."/>
            <person name="Shalaby A.B.A."/>
            <person name="Houterman P."/>
            <person name="Brock N.L."/>
            <person name="Burkhardt I."/>
            <person name="Tsavkelova E.A."/>
            <person name="Dickschat J.S."/>
            <person name="Galuszka P."/>
            <person name="Gueldener U."/>
            <person name="Tudzynski B."/>
        </authorList>
    </citation>
    <scope>NUCLEOTIDE SEQUENCE [LARGE SCALE GENOMIC DNA]</scope>
    <source>
        <strain evidence="3">MRC7560</strain>
    </source>
</reference>